<dbReference type="PATRIC" id="fig|273035.7.peg.1468"/>
<evidence type="ECO:0000313" key="1">
    <source>
        <dbReference type="EMBL" id="ALA98069.1"/>
    </source>
</evidence>
<name>A0A0K2JHK1_SPIKU</name>
<sequence length="58" mass="7044">MTPKIWYVNNKLSNKNKLIINNEKIIFYKTCLVVIFKFKKTKLSTLVNFNFSFKYKFT</sequence>
<accession>A0A0K2JHK1</accession>
<keyword evidence="2" id="KW-1185">Reference proteome</keyword>
<dbReference type="AlphaFoldDB" id="A0A0K2JHK1"/>
<protein>
    <submittedName>
        <fullName evidence="1">Uncharacterized protein</fullName>
    </submittedName>
</protein>
<dbReference type="Proteomes" id="UP000062963">
    <property type="component" value="Chromosome"/>
</dbReference>
<proteinExistence type="predicted"/>
<dbReference type="KEGG" id="skn:SKUN_001194"/>
<dbReference type="EMBL" id="CP010899">
    <property type="protein sequence ID" value="ALA98069.1"/>
    <property type="molecule type" value="Genomic_DNA"/>
</dbReference>
<organism evidence="1 2">
    <name type="scientific">Spiroplasma kunkelii CR2-3x</name>
    <dbReference type="NCBI Taxonomy" id="273035"/>
    <lineage>
        <taxon>Bacteria</taxon>
        <taxon>Bacillati</taxon>
        <taxon>Mycoplasmatota</taxon>
        <taxon>Mollicutes</taxon>
        <taxon>Entomoplasmatales</taxon>
        <taxon>Spiroplasmataceae</taxon>
        <taxon>Spiroplasma</taxon>
    </lineage>
</organism>
<gene>
    <name evidence="1" type="ORF">SKUN_001194</name>
</gene>
<reference evidence="1 2" key="1">
    <citation type="journal article" date="2015" name="Genome Announc.">
        <title>Complete Genome Sequence of Spiroplasma kunkelii Strain CR2-3x, Causal Agent of Corn Stunt Disease in Zea mays L.</title>
        <authorList>
            <person name="Davis R.E."/>
            <person name="Shao J."/>
            <person name="Dally E.L."/>
            <person name="Zhao Y."/>
            <person name="Gasparich G.E."/>
            <person name="Gaynor B.J."/>
            <person name="Athey J.C."/>
            <person name="Harrison N.A."/>
            <person name="Donofrio N."/>
        </authorList>
    </citation>
    <scope>NUCLEOTIDE SEQUENCE [LARGE SCALE GENOMIC DNA]</scope>
    <source>
        <strain evidence="1 2">CR2-3x</strain>
    </source>
</reference>
<evidence type="ECO:0000313" key="2">
    <source>
        <dbReference type="Proteomes" id="UP000062963"/>
    </source>
</evidence>